<sequence length="302" mass="29861">MLALVWLVATPADATETPAGSRIVNVAAISAQQDGRAIDAQSNRVDLVTAERLDLTLARVANDGGPVDVVLTNSGNGKEAFDVRATTSTPGTSVRGIAIDRDGNGRYDPAIDLLLSGPTPALAPGGQWRLLVLLDSDDPVRTTLTVSAAALTASGTPGTIRPGAGDGGGDAVVGPTGAQASVTIETDSPSPGAGGSGGAGGATLVKSQTVLAPDGSATAVRDAIITYTLVARFAAAATAARLDDPVPAGTIYVPGSLMLDGAALSDTADGDAGNGDGRAVTVALGDVAAGTTRTIRFQARIQ</sequence>
<dbReference type="EMBL" id="JACIEV010000001">
    <property type="protein sequence ID" value="MBB4152573.1"/>
    <property type="molecule type" value="Genomic_DNA"/>
</dbReference>
<evidence type="ECO:0008006" key="4">
    <source>
        <dbReference type="Google" id="ProtNLM"/>
    </source>
</evidence>
<reference evidence="2 3" key="1">
    <citation type="submission" date="2020-08" db="EMBL/GenBank/DDBJ databases">
        <title>Genomic Encyclopedia of Type Strains, Phase IV (KMG-IV): sequencing the most valuable type-strain genomes for metagenomic binning, comparative biology and taxonomic classification.</title>
        <authorList>
            <person name="Goeker M."/>
        </authorList>
    </citation>
    <scope>NUCLEOTIDE SEQUENCE [LARGE SCALE GENOMIC DNA]</scope>
    <source>
        <strain evidence="2 3">YC6723</strain>
    </source>
</reference>
<evidence type="ECO:0000313" key="3">
    <source>
        <dbReference type="Proteomes" id="UP000529795"/>
    </source>
</evidence>
<dbReference type="RefSeq" id="WP_183982128.1">
    <property type="nucleotide sequence ID" value="NZ_JACIEV010000001.1"/>
</dbReference>
<gene>
    <name evidence="2" type="ORF">GGQ80_000449</name>
</gene>
<name>A0A840EZX9_9SPHN</name>
<dbReference type="AlphaFoldDB" id="A0A840EZX9"/>
<keyword evidence="3" id="KW-1185">Reference proteome</keyword>
<dbReference type="NCBIfam" id="TIGR01451">
    <property type="entry name" value="B_ant_repeat"/>
    <property type="match status" value="1"/>
</dbReference>
<evidence type="ECO:0000256" key="1">
    <source>
        <dbReference type="SAM" id="MobiDB-lite"/>
    </source>
</evidence>
<feature type="region of interest" description="Disordered" evidence="1">
    <location>
        <begin position="157"/>
        <end position="176"/>
    </location>
</feature>
<accession>A0A840EZX9</accession>
<comment type="caution">
    <text evidence="2">The sequence shown here is derived from an EMBL/GenBank/DDBJ whole genome shotgun (WGS) entry which is preliminary data.</text>
</comment>
<dbReference type="InterPro" id="IPR047589">
    <property type="entry name" value="DUF11_rpt"/>
</dbReference>
<protein>
    <recommendedName>
        <fullName evidence="4">DUF11 domain-containing protein</fullName>
    </recommendedName>
</protein>
<dbReference type="Proteomes" id="UP000529795">
    <property type="component" value="Unassembled WGS sequence"/>
</dbReference>
<evidence type="ECO:0000313" key="2">
    <source>
        <dbReference type="EMBL" id="MBB4152573.1"/>
    </source>
</evidence>
<proteinExistence type="predicted"/>
<organism evidence="2 3">
    <name type="scientific">Sphingomonas jinjuensis</name>
    <dbReference type="NCBI Taxonomy" id="535907"/>
    <lineage>
        <taxon>Bacteria</taxon>
        <taxon>Pseudomonadati</taxon>
        <taxon>Pseudomonadota</taxon>
        <taxon>Alphaproteobacteria</taxon>
        <taxon>Sphingomonadales</taxon>
        <taxon>Sphingomonadaceae</taxon>
        <taxon>Sphingomonas</taxon>
    </lineage>
</organism>